<sequence>MDDRTIKPLYLKNSDIQVCESKRITDYELMDYLSRCIGDSLHCLQLDRNLWRIYVKDRDSRNKLLNEGLDIQNIAVSFYDTNPYSSGATDANQRPLKLRISGLPLSVDDSAIHELLIKLEVKLTSKILYEKIRHPVTNKMTSVLNGNRFMYIEPLPEGRSLPRVNNCAGLRCLLFHYGQPKVERKLLCTNCWKTDHTRSNCKNEPCCKVCKDPGHSPGDEKCPFYEHQKEITPFSGATDVLSNFFPCSMDLYGVQHKSAEHAFQYTKAVRCGDLNAANSIKDAKDALSAKRIGDKIKPNEQWISTKSKVMEEIVENKCVQVPMFKEKLRSAKRNTLFVETSHNDEWGSGLDREGTLYTKKNHWPGKNTLGSIIGKVADKVRKRKKSDQWSKPKQKQLSKETTNQRDIVKMLRDLRATSDSDSVTSGQNDDTEYDSSD</sequence>
<gene>
    <name evidence="3" type="ORF">FSP39_008435</name>
</gene>
<dbReference type="AlphaFoldDB" id="A0AA88YKP8"/>
<dbReference type="Proteomes" id="UP001186944">
    <property type="component" value="Unassembled WGS sequence"/>
</dbReference>
<organism evidence="3 4">
    <name type="scientific">Pinctada imbricata</name>
    <name type="common">Atlantic pearl-oyster</name>
    <name type="synonym">Pinctada martensii</name>
    <dbReference type="NCBI Taxonomy" id="66713"/>
    <lineage>
        <taxon>Eukaryota</taxon>
        <taxon>Metazoa</taxon>
        <taxon>Spiralia</taxon>
        <taxon>Lophotrochozoa</taxon>
        <taxon>Mollusca</taxon>
        <taxon>Bivalvia</taxon>
        <taxon>Autobranchia</taxon>
        <taxon>Pteriomorphia</taxon>
        <taxon>Pterioida</taxon>
        <taxon>Pterioidea</taxon>
        <taxon>Pteriidae</taxon>
        <taxon>Pinctada</taxon>
    </lineage>
</organism>
<feature type="region of interest" description="Disordered" evidence="1">
    <location>
        <begin position="381"/>
        <end position="437"/>
    </location>
</feature>
<name>A0AA88YKP8_PINIB</name>
<feature type="compositionally biased region" description="Basic and acidic residues" evidence="1">
    <location>
        <begin position="402"/>
        <end position="418"/>
    </location>
</feature>
<dbReference type="SUPFAM" id="SSF143990">
    <property type="entry name" value="YbiA-like"/>
    <property type="match status" value="1"/>
</dbReference>
<dbReference type="EMBL" id="VSWD01000002">
    <property type="protein sequence ID" value="KAK3107169.1"/>
    <property type="molecule type" value="Genomic_DNA"/>
</dbReference>
<dbReference type="CDD" id="cd15457">
    <property type="entry name" value="NADAR"/>
    <property type="match status" value="1"/>
</dbReference>
<proteinExistence type="predicted"/>
<dbReference type="InterPro" id="IPR037238">
    <property type="entry name" value="YbiA-like_sf"/>
</dbReference>
<dbReference type="InterPro" id="IPR012816">
    <property type="entry name" value="NADAR"/>
</dbReference>
<feature type="compositionally biased region" description="Polar residues" evidence="1">
    <location>
        <begin position="419"/>
        <end position="428"/>
    </location>
</feature>
<evidence type="ECO:0000313" key="4">
    <source>
        <dbReference type="Proteomes" id="UP001186944"/>
    </source>
</evidence>
<keyword evidence="4" id="KW-1185">Reference proteome</keyword>
<reference evidence="3" key="1">
    <citation type="submission" date="2019-08" db="EMBL/GenBank/DDBJ databases">
        <title>The improved chromosome-level genome for the pearl oyster Pinctada fucata martensii using PacBio sequencing and Hi-C.</title>
        <authorList>
            <person name="Zheng Z."/>
        </authorList>
    </citation>
    <scope>NUCLEOTIDE SEQUENCE</scope>
    <source>
        <strain evidence="3">ZZ-2019</strain>
        <tissue evidence="3">Adductor muscle</tissue>
    </source>
</reference>
<evidence type="ECO:0000313" key="3">
    <source>
        <dbReference type="EMBL" id="KAK3107169.1"/>
    </source>
</evidence>
<dbReference type="NCBIfam" id="TIGR02464">
    <property type="entry name" value="ribofla_fusion"/>
    <property type="match status" value="1"/>
</dbReference>
<dbReference type="Pfam" id="PF08719">
    <property type="entry name" value="NADAR"/>
    <property type="match status" value="1"/>
</dbReference>
<dbReference type="Gene3D" id="1.10.357.40">
    <property type="entry name" value="YbiA-like"/>
    <property type="match status" value="1"/>
</dbReference>
<feature type="domain" description="NADAR" evidence="2">
    <location>
        <begin position="237"/>
        <end position="380"/>
    </location>
</feature>
<evidence type="ECO:0000259" key="2">
    <source>
        <dbReference type="Pfam" id="PF08719"/>
    </source>
</evidence>
<protein>
    <recommendedName>
        <fullName evidence="2">NADAR domain-containing protein</fullName>
    </recommendedName>
</protein>
<comment type="caution">
    <text evidence="3">The sequence shown here is derived from an EMBL/GenBank/DDBJ whole genome shotgun (WGS) entry which is preliminary data.</text>
</comment>
<evidence type="ECO:0000256" key="1">
    <source>
        <dbReference type="SAM" id="MobiDB-lite"/>
    </source>
</evidence>
<accession>A0AA88YKP8</accession>